<protein>
    <submittedName>
        <fullName evidence="2">Glycosyltransferase WbuB</fullName>
    </submittedName>
</protein>
<dbReference type="AlphaFoldDB" id="A0A3L7Z6D9"/>
<dbReference type="Pfam" id="PF13692">
    <property type="entry name" value="Glyco_trans_1_4"/>
    <property type="match status" value="1"/>
</dbReference>
<keyword evidence="2" id="KW-0808">Transferase</keyword>
<dbReference type="PANTHER" id="PTHR12526:SF609">
    <property type="entry name" value="LIPOPOLYSACCHARIDE BIOSYNTHESIS PROTEIN"/>
    <property type="match status" value="1"/>
</dbReference>
<dbReference type="SUPFAM" id="SSF53756">
    <property type="entry name" value="UDP-Glycosyltransferase/glycogen phosphorylase"/>
    <property type="match status" value="1"/>
</dbReference>
<dbReference type="GO" id="GO:0016757">
    <property type="term" value="F:glycosyltransferase activity"/>
    <property type="evidence" value="ECO:0007669"/>
    <property type="project" value="UniProtKB-ARBA"/>
</dbReference>
<evidence type="ECO:0000259" key="1">
    <source>
        <dbReference type="Pfam" id="PF13579"/>
    </source>
</evidence>
<proteinExistence type="predicted"/>
<dbReference type="CDD" id="cd03794">
    <property type="entry name" value="GT4_WbuB-like"/>
    <property type="match status" value="1"/>
</dbReference>
<dbReference type="PANTHER" id="PTHR12526">
    <property type="entry name" value="GLYCOSYLTRANSFERASE"/>
    <property type="match status" value="1"/>
</dbReference>
<sequence length="406" mass="46137">MKILLISQHFYPEDFKCNDVAFELVRRGHEVTVLAGIPNYPLGKFFDGYGLFTKRVEMLNGVKVIRSAVVPRGKGGAIRLALNYFSFAFSASVRALFISVRHKYDIILVHETSPVTVGIPAVLVRKLVGIPLYFWVLDLWPESLSAAGGINNKYILGFFNGITKWIYRNSTRILISSKGFEQSILEKGDFTNKLVYFPNWADKVLLNKNEYPLPLLPEGFRVMFAGNMGEAQDFDHLMETACLLREEKDIHFLLVGDGRKRPWVEQFIKDNELQETVHWLGRHPLEAMPSFFEKADVMLVSLKDNLIFNLTVPAKVQAYMSAAKPIVSMMNGEGARIIEEAQCGFSTNAGNAMELAKLIREAYGMEKNALRRLGENGCQFCRQHFDFSRRMNHLCEMMGENNNSNN</sequence>
<accession>A0A3L7Z6D9</accession>
<comment type="caution">
    <text evidence="2">The sequence shown here is derived from an EMBL/GenBank/DDBJ whole genome shotgun (WGS) entry which is preliminary data.</text>
</comment>
<feature type="domain" description="Glycosyltransferase subfamily 4-like N-terminal" evidence="1">
    <location>
        <begin position="20"/>
        <end position="200"/>
    </location>
</feature>
<organism evidence="2 3">
    <name type="scientific">Bacteroides acidifaciens</name>
    <dbReference type="NCBI Taxonomy" id="85831"/>
    <lineage>
        <taxon>Bacteria</taxon>
        <taxon>Pseudomonadati</taxon>
        <taxon>Bacteroidota</taxon>
        <taxon>Bacteroidia</taxon>
        <taxon>Bacteroidales</taxon>
        <taxon>Bacteroidaceae</taxon>
        <taxon>Bacteroides</taxon>
    </lineage>
</organism>
<gene>
    <name evidence="2" type="ORF">D7Y07_08640</name>
</gene>
<dbReference type="Proteomes" id="UP000267159">
    <property type="component" value="Unassembled WGS sequence"/>
</dbReference>
<dbReference type="InterPro" id="IPR028098">
    <property type="entry name" value="Glyco_trans_4-like_N"/>
</dbReference>
<dbReference type="Pfam" id="PF13579">
    <property type="entry name" value="Glyco_trans_4_4"/>
    <property type="match status" value="1"/>
</dbReference>
<dbReference type="RefSeq" id="WP_121765945.1">
    <property type="nucleotide sequence ID" value="NZ_RAZM01000021.1"/>
</dbReference>
<name>A0A3L7Z6D9_9BACE</name>
<reference evidence="2 3" key="1">
    <citation type="submission" date="2018-09" db="EMBL/GenBank/DDBJ databases">
        <title>Murine metabolic-syndrome-specific gut microbial biobank.</title>
        <authorList>
            <person name="Liu C."/>
        </authorList>
    </citation>
    <scope>NUCLEOTIDE SEQUENCE [LARGE SCALE GENOMIC DNA]</scope>
    <source>
        <strain evidence="2 3">0.1X-D8-26</strain>
    </source>
</reference>
<dbReference type="EMBL" id="RAZM01000021">
    <property type="protein sequence ID" value="RLT80350.1"/>
    <property type="molecule type" value="Genomic_DNA"/>
</dbReference>
<evidence type="ECO:0000313" key="2">
    <source>
        <dbReference type="EMBL" id="RLT80350.1"/>
    </source>
</evidence>
<evidence type="ECO:0000313" key="3">
    <source>
        <dbReference type="Proteomes" id="UP000267159"/>
    </source>
</evidence>
<dbReference type="Gene3D" id="3.40.50.2000">
    <property type="entry name" value="Glycogen Phosphorylase B"/>
    <property type="match status" value="2"/>
</dbReference>